<gene>
    <name evidence="3" type="ORF">Rhal01_02698</name>
</gene>
<dbReference type="EMBL" id="BAABRL010000008">
    <property type="protein sequence ID" value="GAA5496514.1"/>
    <property type="molecule type" value="Genomic_DNA"/>
</dbReference>
<organism evidence="3 4">
    <name type="scientific">Rubritalea halochordaticola</name>
    <dbReference type="NCBI Taxonomy" id="714537"/>
    <lineage>
        <taxon>Bacteria</taxon>
        <taxon>Pseudomonadati</taxon>
        <taxon>Verrucomicrobiota</taxon>
        <taxon>Verrucomicrobiia</taxon>
        <taxon>Verrucomicrobiales</taxon>
        <taxon>Rubritaleaceae</taxon>
        <taxon>Rubritalea</taxon>
    </lineage>
</organism>
<proteinExistence type="predicted"/>
<feature type="transmembrane region" description="Helical" evidence="1">
    <location>
        <begin position="237"/>
        <end position="258"/>
    </location>
</feature>
<keyword evidence="1" id="KW-0812">Transmembrane</keyword>
<accession>A0ABP9V1E5</accession>
<comment type="caution">
    <text evidence="3">The sequence shown here is derived from an EMBL/GenBank/DDBJ whole genome shotgun (WGS) entry which is preliminary data.</text>
</comment>
<evidence type="ECO:0000256" key="2">
    <source>
        <dbReference type="SAM" id="SignalP"/>
    </source>
</evidence>
<reference evidence="3 4" key="1">
    <citation type="submission" date="2024-02" db="EMBL/GenBank/DDBJ databases">
        <title>Rubritalea halochordaticola NBRC 107102.</title>
        <authorList>
            <person name="Ichikawa N."/>
            <person name="Katano-Makiyama Y."/>
            <person name="Hidaka K."/>
        </authorList>
    </citation>
    <scope>NUCLEOTIDE SEQUENCE [LARGE SCALE GENOMIC DNA]</scope>
    <source>
        <strain evidence="3 4">NBRC 107102</strain>
    </source>
</reference>
<feature type="chain" id="PRO_5045314089" description="DUF3153 domain-containing protein" evidence="2">
    <location>
        <begin position="20"/>
        <end position="269"/>
    </location>
</feature>
<evidence type="ECO:0000313" key="3">
    <source>
        <dbReference type="EMBL" id="GAA5496514.1"/>
    </source>
</evidence>
<sequence length="269" mass="29673">MILRTLSLLLLCFTLSSCLDLKFEGVIQDTGAGEMSVVTEVPAVNPLNQNEGLPTQQELDAERDAYLAEENVKAEKAGVEITESTIELVGDKKVQRTTLKFASLQDLNAYFNQDEQSKTEISLEPREDSTGFRHKITMQMPEQQDAQQQAVFNALAEKTRITLSWKFPAKVGVISEGGVVSDDGQTVKWEYSLKQLAENGIEAFAIIEGKLKQESSTAPDAAGDPEQGESEESGKSLLFQVMLVMSIMGALLIAYLVYLKMRLARQMQG</sequence>
<evidence type="ECO:0000313" key="4">
    <source>
        <dbReference type="Proteomes" id="UP001424741"/>
    </source>
</evidence>
<evidence type="ECO:0000256" key="1">
    <source>
        <dbReference type="SAM" id="Phobius"/>
    </source>
</evidence>
<evidence type="ECO:0008006" key="5">
    <source>
        <dbReference type="Google" id="ProtNLM"/>
    </source>
</evidence>
<feature type="signal peptide" evidence="2">
    <location>
        <begin position="1"/>
        <end position="19"/>
    </location>
</feature>
<name>A0ABP9V1E5_9BACT</name>
<dbReference type="Proteomes" id="UP001424741">
    <property type="component" value="Unassembled WGS sequence"/>
</dbReference>
<keyword evidence="2" id="KW-0732">Signal</keyword>
<keyword evidence="1" id="KW-0472">Membrane</keyword>
<protein>
    <recommendedName>
        <fullName evidence="5">DUF3153 domain-containing protein</fullName>
    </recommendedName>
</protein>
<dbReference type="RefSeq" id="WP_346189179.1">
    <property type="nucleotide sequence ID" value="NZ_BAABRL010000008.1"/>
</dbReference>
<keyword evidence="1" id="KW-1133">Transmembrane helix</keyword>
<keyword evidence="4" id="KW-1185">Reference proteome</keyword>
<dbReference type="PROSITE" id="PS51257">
    <property type="entry name" value="PROKAR_LIPOPROTEIN"/>
    <property type="match status" value="1"/>
</dbReference>